<keyword evidence="2" id="KW-1185">Reference proteome</keyword>
<sequence length="168" mass="19187">MEETKTLPESRKRPLENDVVAIQNTPYYKIRAVLRDLRPHFIEVLKTPDFRNCKAADDIREGMKLVMELYREMTAETGKLEKCSNGNIENGQKRVKHHEQQDVKPEENLLRDVDEASAEPLGDHATDTFIVGGSAFGWNFVTSHGSKADYYGQTKEDFRAKNAKDDSN</sequence>
<dbReference type="Proteomes" id="UP000030748">
    <property type="component" value="Unassembled WGS sequence"/>
</dbReference>
<name>A0A022QWZ6_ERYGU</name>
<dbReference type="PhylomeDB" id="A0A022QWZ6"/>
<dbReference type="PANTHER" id="PTHR35459">
    <property type="entry name" value="T1N6.14 PROTEIN"/>
    <property type="match status" value="1"/>
</dbReference>
<dbReference type="EMBL" id="KI630880">
    <property type="protein sequence ID" value="EYU32109.1"/>
    <property type="molecule type" value="Genomic_DNA"/>
</dbReference>
<dbReference type="OMA" id="NCKAANE"/>
<dbReference type="AlphaFoldDB" id="A0A022QWZ6"/>
<gene>
    <name evidence="1" type="ORF">MIMGU_mgv1a015096mg</name>
</gene>
<protein>
    <submittedName>
        <fullName evidence="1">Uncharacterized protein</fullName>
    </submittedName>
</protein>
<dbReference type="STRING" id="4155.A0A022QWZ6"/>
<dbReference type="PANTHER" id="PTHR35459:SF2">
    <property type="entry name" value="T1N6.14 PROTEIN"/>
    <property type="match status" value="1"/>
</dbReference>
<organism evidence="1 2">
    <name type="scientific">Erythranthe guttata</name>
    <name type="common">Yellow monkey flower</name>
    <name type="synonym">Mimulus guttatus</name>
    <dbReference type="NCBI Taxonomy" id="4155"/>
    <lineage>
        <taxon>Eukaryota</taxon>
        <taxon>Viridiplantae</taxon>
        <taxon>Streptophyta</taxon>
        <taxon>Embryophyta</taxon>
        <taxon>Tracheophyta</taxon>
        <taxon>Spermatophyta</taxon>
        <taxon>Magnoliopsida</taxon>
        <taxon>eudicotyledons</taxon>
        <taxon>Gunneridae</taxon>
        <taxon>Pentapetalae</taxon>
        <taxon>asterids</taxon>
        <taxon>lamiids</taxon>
        <taxon>Lamiales</taxon>
        <taxon>Phrymaceae</taxon>
        <taxon>Erythranthe</taxon>
    </lineage>
</organism>
<evidence type="ECO:0000313" key="1">
    <source>
        <dbReference type="EMBL" id="EYU32109.1"/>
    </source>
</evidence>
<evidence type="ECO:0000313" key="2">
    <source>
        <dbReference type="Proteomes" id="UP000030748"/>
    </source>
</evidence>
<proteinExistence type="predicted"/>
<dbReference type="OrthoDB" id="672903at2759"/>
<dbReference type="eggNOG" id="ENOG502S1AR">
    <property type="taxonomic scope" value="Eukaryota"/>
</dbReference>
<dbReference type="KEGG" id="egt:105963799"/>
<reference evidence="1 2" key="1">
    <citation type="journal article" date="2013" name="Proc. Natl. Acad. Sci. U.S.A.">
        <title>Fine-scale variation in meiotic recombination in Mimulus inferred from population shotgun sequencing.</title>
        <authorList>
            <person name="Hellsten U."/>
            <person name="Wright K.M."/>
            <person name="Jenkins J."/>
            <person name="Shu S."/>
            <person name="Yuan Y."/>
            <person name="Wessler S.R."/>
            <person name="Schmutz J."/>
            <person name="Willis J.H."/>
            <person name="Rokhsar D.S."/>
        </authorList>
    </citation>
    <scope>NUCLEOTIDE SEQUENCE [LARGE SCALE GENOMIC DNA]</scope>
    <source>
        <strain evidence="2">cv. DUN x IM62</strain>
    </source>
</reference>
<accession>A0A022QWZ6</accession>